<evidence type="ECO:0000313" key="1">
    <source>
        <dbReference type="EnsemblMetazoa" id="MDOA015865-PA"/>
    </source>
</evidence>
<dbReference type="AlphaFoldDB" id="A0A1I8NIU2"/>
<dbReference type="Gene3D" id="3.40.50.2300">
    <property type="match status" value="1"/>
</dbReference>
<organism evidence="1">
    <name type="scientific">Musca domestica</name>
    <name type="common">House fly</name>
    <dbReference type="NCBI Taxonomy" id="7370"/>
    <lineage>
        <taxon>Eukaryota</taxon>
        <taxon>Metazoa</taxon>
        <taxon>Ecdysozoa</taxon>
        <taxon>Arthropoda</taxon>
        <taxon>Hexapoda</taxon>
        <taxon>Insecta</taxon>
        <taxon>Pterygota</taxon>
        <taxon>Neoptera</taxon>
        <taxon>Endopterygota</taxon>
        <taxon>Diptera</taxon>
        <taxon>Brachycera</taxon>
        <taxon>Muscomorpha</taxon>
        <taxon>Muscoidea</taxon>
        <taxon>Muscidae</taxon>
        <taxon>Musca</taxon>
    </lineage>
</organism>
<dbReference type="SUPFAM" id="SSF53822">
    <property type="entry name" value="Periplasmic binding protein-like I"/>
    <property type="match status" value="1"/>
</dbReference>
<dbReference type="InterPro" id="IPR028082">
    <property type="entry name" value="Peripla_BP_I"/>
</dbReference>
<dbReference type="VEuPathDB" id="VectorBase:MDOA015865"/>
<reference evidence="1" key="1">
    <citation type="submission" date="2020-05" db="UniProtKB">
        <authorList>
            <consortium name="EnsemblMetazoa"/>
        </authorList>
    </citation>
    <scope>IDENTIFICATION</scope>
    <source>
        <strain evidence="1">Aabys</strain>
    </source>
</reference>
<name>A0A1I8NIU2_MUSDO</name>
<dbReference type="VEuPathDB" id="VectorBase:MDOMA2_019422"/>
<proteinExistence type="predicted"/>
<dbReference type="EnsemblMetazoa" id="MDOA015865-RA">
    <property type="protein sequence ID" value="MDOA015865-PA"/>
    <property type="gene ID" value="MDOA015865"/>
</dbReference>
<accession>A0A1I8NIU2</accession>
<sequence>MFGTTVKTLLTITGVILIGSISYSNALPDVIKIGGLFHPSDDNQELAFRQAVERINADRLILPRSKLVAQIERISPFDSFHAGKRGKETKTKTWKTNK</sequence>
<protein>
    <submittedName>
        <fullName evidence="1">Uncharacterized protein</fullName>
    </submittedName>
</protein>